<feature type="domain" description="Fe2OG dioxygenase" evidence="1">
    <location>
        <begin position="109"/>
        <end position="213"/>
    </location>
</feature>
<sequence length="267" mass="29807">MTAELKMMIRHLGGGVVLIEDLLDEDTLRSIDLNLLENTIEPQGYKKIDGKDFMEGGYVIPKEDLASMPIRYMQGIEVLPFLETLNNAMYRGAIEYCKLFPVAAECITDYTGRHFIKYLSGGLMGTHSDASLGYKPDSIEPNSTVALGNTITASIVLNDAFTGGGIKFSAWDLEVYPKPGSALFYPSNYIGAHEVLKITSGIRWAFLAFFSHGDRTYVSSAVNNQYPERYEWTMKFRDSIRNSIGTTEPNLNLSQRKVLISEESAKK</sequence>
<proteinExistence type="predicted"/>
<organism evidence="2">
    <name type="scientific">uncultured Caudovirales phage</name>
    <dbReference type="NCBI Taxonomy" id="2100421"/>
    <lineage>
        <taxon>Viruses</taxon>
        <taxon>Duplodnaviria</taxon>
        <taxon>Heunggongvirae</taxon>
        <taxon>Uroviricota</taxon>
        <taxon>Caudoviricetes</taxon>
        <taxon>Peduoviridae</taxon>
        <taxon>Maltschvirus</taxon>
        <taxon>Maltschvirus maltsch</taxon>
    </lineage>
</organism>
<evidence type="ECO:0000313" key="2">
    <source>
        <dbReference type="EMBL" id="CAB4143705.1"/>
    </source>
</evidence>
<keyword evidence="2" id="KW-0223">Dioxygenase</keyword>
<keyword evidence="2" id="KW-0560">Oxidoreductase</keyword>
<dbReference type="InterPro" id="IPR044862">
    <property type="entry name" value="Pro_4_hyd_alph_FE2OG_OXY"/>
</dbReference>
<dbReference type="GO" id="GO:0051213">
    <property type="term" value="F:dioxygenase activity"/>
    <property type="evidence" value="ECO:0007669"/>
    <property type="project" value="UniProtKB-KW"/>
</dbReference>
<dbReference type="EMBL" id="LR796418">
    <property type="protein sequence ID" value="CAB4143705.1"/>
    <property type="molecule type" value="Genomic_DNA"/>
</dbReference>
<protein>
    <submittedName>
        <fullName evidence="2">Oxoglutarate/iron-dependent dioxygenase</fullName>
    </submittedName>
</protein>
<evidence type="ECO:0000259" key="1">
    <source>
        <dbReference type="PROSITE" id="PS51471"/>
    </source>
</evidence>
<name>A0A6J5M9N4_9CAUD</name>
<reference evidence="2" key="1">
    <citation type="submission" date="2020-04" db="EMBL/GenBank/DDBJ databases">
        <authorList>
            <person name="Chiriac C."/>
            <person name="Salcher M."/>
            <person name="Ghai R."/>
            <person name="Kavagutti S V."/>
        </authorList>
    </citation>
    <scope>NUCLEOTIDE SEQUENCE</scope>
</reference>
<dbReference type="InterPro" id="IPR005123">
    <property type="entry name" value="Oxoglu/Fe-dep_dioxygenase_dom"/>
</dbReference>
<dbReference type="Pfam" id="PF13640">
    <property type="entry name" value="2OG-FeII_Oxy_3"/>
    <property type="match status" value="1"/>
</dbReference>
<gene>
    <name evidence="2" type="ORF">UFOVP436_213</name>
    <name evidence="3" type="ORF">UFOVP784_213</name>
</gene>
<dbReference type="EMBL" id="LR796737">
    <property type="protein sequence ID" value="CAB4162981.1"/>
    <property type="molecule type" value="Genomic_DNA"/>
</dbReference>
<dbReference type="PROSITE" id="PS51471">
    <property type="entry name" value="FE2OG_OXY"/>
    <property type="match status" value="1"/>
</dbReference>
<dbReference type="Gene3D" id="2.60.120.620">
    <property type="entry name" value="q2cbj1_9rhob like domain"/>
    <property type="match status" value="1"/>
</dbReference>
<evidence type="ECO:0000313" key="3">
    <source>
        <dbReference type="EMBL" id="CAB4162981.1"/>
    </source>
</evidence>
<accession>A0A6J5M9N4</accession>